<dbReference type="Pfam" id="PF13727">
    <property type="entry name" value="CoA_binding_3"/>
    <property type="match status" value="1"/>
</dbReference>
<name>A0A1E3X394_9BACT</name>
<dbReference type="PANTHER" id="PTHR30576">
    <property type="entry name" value="COLANIC BIOSYNTHESIS UDP-GLUCOSE LIPID CARRIER TRANSFERASE"/>
    <property type="match status" value="1"/>
</dbReference>
<feature type="transmembrane region" description="Helical" evidence="7">
    <location>
        <begin position="288"/>
        <end position="312"/>
    </location>
</feature>
<evidence type="ECO:0000256" key="1">
    <source>
        <dbReference type="ARBA" id="ARBA00004141"/>
    </source>
</evidence>
<keyword evidence="5 7" id="KW-1133">Transmembrane helix</keyword>
<sequence>MLKERAKYFSFLNRTVDHILIIISAFLAVLVEQFYHGNLLRLVDYESLHPYMIPFVLIIWQVLFVRIEKKYLYRTTSLKTFAKQLLSINSVGLLILILTSFLLKEQLFYRSTIVFFIFISYSFLFGKRLVMKLFLQSVRSRRKNIRNILIVGSKKRAEALVSELSAHSEYGYVISGILDPIQERVGKGVDGYQVESGFDRFETVVTDRAIDEVFFAMPPRAIPGFTEKMNFLISIGVNSHLMINVDMFTNGIISQTHVSPFIEEFYNLPVISFHSTTKKISLLVLKKYLELAICFGMLVVFSPVFLIMPILIKLNSPGPVFFRQERLGYHGRRFRIFKFRTMYKDAEARFKELEDLNEQEGPVFKVTDDPRITGIGKFLRRYSLDELPQLFNVFQGDMNLVGPRPPLPAEVERYKPKWRRRLTMKPGLTGLWQISGRNLLRNFEDWVKLDIEYIDNWSLWLDIKIIIKSIPAMLSGTGK</sequence>
<comment type="similarity">
    <text evidence="2">Belongs to the bacterial sugar transferase family.</text>
</comment>
<feature type="transmembrane region" description="Helical" evidence="7">
    <location>
        <begin position="85"/>
        <end position="102"/>
    </location>
</feature>
<protein>
    <submittedName>
        <fullName evidence="9">Putative undecaprenyl-phosphate galactose phosphotransferase</fullName>
    </submittedName>
</protein>
<evidence type="ECO:0000313" key="9">
    <source>
        <dbReference type="EMBL" id="ODS30133.1"/>
    </source>
</evidence>
<feature type="transmembrane region" description="Helical" evidence="7">
    <location>
        <begin position="108"/>
        <end position="126"/>
    </location>
</feature>
<keyword evidence="3 9" id="KW-0808">Transferase</keyword>
<proteinExistence type="inferred from homology"/>
<dbReference type="InterPro" id="IPR003362">
    <property type="entry name" value="Bact_transf"/>
</dbReference>
<evidence type="ECO:0000259" key="8">
    <source>
        <dbReference type="Pfam" id="PF02397"/>
    </source>
</evidence>
<evidence type="ECO:0000256" key="3">
    <source>
        <dbReference type="ARBA" id="ARBA00022679"/>
    </source>
</evidence>
<evidence type="ECO:0000313" key="10">
    <source>
        <dbReference type="Proteomes" id="UP000094056"/>
    </source>
</evidence>
<dbReference type="Gene3D" id="3.40.50.720">
    <property type="entry name" value="NAD(P)-binding Rossmann-like Domain"/>
    <property type="match status" value="1"/>
</dbReference>
<evidence type="ECO:0000256" key="5">
    <source>
        <dbReference type="ARBA" id="ARBA00022989"/>
    </source>
</evidence>
<dbReference type="InterPro" id="IPR036291">
    <property type="entry name" value="NAD(P)-bd_dom_sf"/>
</dbReference>
<comment type="subcellular location">
    <subcellularLocation>
        <location evidence="1">Membrane</location>
        <topology evidence="1">Multi-pass membrane protein</topology>
    </subcellularLocation>
</comment>
<dbReference type="Proteomes" id="UP000094056">
    <property type="component" value="Unassembled WGS sequence"/>
</dbReference>
<dbReference type="PATRIC" id="fig|1872076.5.peg.5715"/>
<comment type="caution">
    <text evidence="9">The sequence shown here is derived from an EMBL/GenBank/DDBJ whole genome shotgun (WGS) entry which is preliminary data.</text>
</comment>
<accession>A0A1E3X394</accession>
<dbReference type="AlphaFoldDB" id="A0A1E3X394"/>
<dbReference type="NCBIfam" id="TIGR03025">
    <property type="entry name" value="EPS_sugtrans"/>
    <property type="match status" value="1"/>
</dbReference>
<dbReference type="SUPFAM" id="SSF51735">
    <property type="entry name" value="NAD(P)-binding Rossmann-fold domains"/>
    <property type="match status" value="1"/>
</dbReference>
<feature type="domain" description="Bacterial sugar transferase" evidence="8">
    <location>
        <begin position="286"/>
        <end position="474"/>
    </location>
</feature>
<organism evidence="9 10">
    <name type="scientific">Candidatus Scalindua rubra</name>
    <dbReference type="NCBI Taxonomy" id="1872076"/>
    <lineage>
        <taxon>Bacteria</taxon>
        <taxon>Pseudomonadati</taxon>
        <taxon>Planctomycetota</taxon>
        <taxon>Candidatus Brocadiia</taxon>
        <taxon>Candidatus Brocadiales</taxon>
        <taxon>Candidatus Scalinduaceae</taxon>
        <taxon>Candidatus Scalindua</taxon>
    </lineage>
</organism>
<evidence type="ECO:0000256" key="7">
    <source>
        <dbReference type="SAM" id="Phobius"/>
    </source>
</evidence>
<evidence type="ECO:0000256" key="4">
    <source>
        <dbReference type="ARBA" id="ARBA00022692"/>
    </source>
</evidence>
<feature type="transmembrane region" description="Helical" evidence="7">
    <location>
        <begin position="48"/>
        <end position="65"/>
    </location>
</feature>
<dbReference type="InterPro" id="IPR017475">
    <property type="entry name" value="EPS_sugar_tfrase"/>
</dbReference>
<reference evidence="9 10" key="1">
    <citation type="submission" date="2016-07" db="EMBL/GenBank/DDBJ databases">
        <title>Draft genome of Scalindua rubra, obtained from a brine-seawater interface in the Red Sea, sheds light on salt adaptation in anammox bacteria.</title>
        <authorList>
            <person name="Speth D.R."/>
            <person name="Lagkouvardos I."/>
            <person name="Wang Y."/>
            <person name="Qian P.-Y."/>
            <person name="Dutilh B.E."/>
            <person name="Jetten M.S."/>
        </authorList>
    </citation>
    <scope>NUCLEOTIDE SEQUENCE [LARGE SCALE GENOMIC DNA]</scope>
    <source>
        <strain evidence="9">BSI-1</strain>
    </source>
</reference>
<dbReference type="GO" id="GO:0016780">
    <property type="term" value="F:phosphotransferase activity, for other substituted phosphate groups"/>
    <property type="evidence" value="ECO:0007669"/>
    <property type="project" value="TreeGrafter"/>
</dbReference>
<dbReference type="GO" id="GO:0016020">
    <property type="term" value="C:membrane"/>
    <property type="evidence" value="ECO:0007669"/>
    <property type="project" value="UniProtKB-SubCell"/>
</dbReference>
<evidence type="ECO:0000256" key="2">
    <source>
        <dbReference type="ARBA" id="ARBA00006464"/>
    </source>
</evidence>
<keyword evidence="6 7" id="KW-0472">Membrane</keyword>
<dbReference type="EMBL" id="MAYW01000277">
    <property type="protein sequence ID" value="ODS30133.1"/>
    <property type="molecule type" value="Genomic_DNA"/>
</dbReference>
<gene>
    <name evidence="9" type="ORF">SCARUB_04760</name>
</gene>
<dbReference type="Pfam" id="PF02397">
    <property type="entry name" value="Bac_transf"/>
    <property type="match status" value="1"/>
</dbReference>
<dbReference type="PANTHER" id="PTHR30576:SF10">
    <property type="entry name" value="SLL5057 PROTEIN"/>
    <property type="match status" value="1"/>
</dbReference>
<feature type="transmembrane region" description="Helical" evidence="7">
    <location>
        <begin position="20"/>
        <end position="36"/>
    </location>
</feature>
<evidence type="ECO:0000256" key="6">
    <source>
        <dbReference type="ARBA" id="ARBA00023136"/>
    </source>
</evidence>
<keyword evidence="4 7" id="KW-0812">Transmembrane</keyword>